<protein>
    <submittedName>
        <fullName evidence="1">Uncharacterized protein</fullName>
    </submittedName>
</protein>
<feature type="non-terminal residue" evidence="1">
    <location>
        <position position="233"/>
    </location>
</feature>
<sequence>MTILPVACLNRVFENDVVNSLCILLSMKMRFDHDPDTLQRASAVYDQMINVIIEMWDQGFGAACRTLKCHLSLVHGARDYNMWGTCVELSANSFESGNRILKTNMPMTLQHDLLHRRFLQSQYVLDLLYCRLDDESCDDVKEELFRSIDALSHTSTVVRGDSLSSRFKNITGINRTIMSSATSVWHRCVFRNVMYCSEESQNSTKSDHSIVLYRRGCSVKVGVCQFFHEDATS</sequence>
<name>A0AAN4ZTL4_9BILA</name>
<comment type="caution">
    <text evidence="1">The sequence shown here is derived from an EMBL/GenBank/DDBJ whole genome shotgun (WGS) entry which is preliminary data.</text>
</comment>
<evidence type="ECO:0000313" key="2">
    <source>
        <dbReference type="Proteomes" id="UP001328107"/>
    </source>
</evidence>
<dbReference type="EMBL" id="BTRK01000003">
    <property type="protein sequence ID" value="GMR44217.1"/>
    <property type="molecule type" value="Genomic_DNA"/>
</dbReference>
<dbReference type="Proteomes" id="UP001328107">
    <property type="component" value="Unassembled WGS sequence"/>
</dbReference>
<accession>A0AAN4ZTL4</accession>
<reference evidence="2" key="1">
    <citation type="submission" date="2022-10" db="EMBL/GenBank/DDBJ databases">
        <title>Genome assembly of Pristionchus species.</title>
        <authorList>
            <person name="Yoshida K."/>
            <person name="Sommer R.J."/>
        </authorList>
    </citation>
    <scope>NUCLEOTIDE SEQUENCE [LARGE SCALE GENOMIC DNA]</scope>
    <source>
        <strain evidence="2">RS5460</strain>
    </source>
</reference>
<keyword evidence="2" id="KW-1185">Reference proteome</keyword>
<dbReference type="AlphaFoldDB" id="A0AAN4ZTL4"/>
<proteinExistence type="predicted"/>
<evidence type="ECO:0000313" key="1">
    <source>
        <dbReference type="EMBL" id="GMR44217.1"/>
    </source>
</evidence>
<organism evidence="1 2">
    <name type="scientific">Pristionchus mayeri</name>
    <dbReference type="NCBI Taxonomy" id="1317129"/>
    <lineage>
        <taxon>Eukaryota</taxon>
        <taxon>Metazoa</taxon>
        <taxon>Ecdysozoa</taxon>
        <taxon>Nematoda</taxon>
        <taxon>Chromadorea</taxon>
        <taxon>Rhabditida</taxon>
        <taxon>Rhabditina</taxon>
        <taxon>Diplogasteromorpha</taxon>
        <taxon>Diplogasteroidea</taxon>
        <taxon>Neodiplogasteridae</taxon>
        <taxon>Pristionchus</taxon>
    </lineage>
</organism>
<gene>
    <name evidence="1" type="ORF">PMAYCL1PPCAC_14412</name>
</gene>